<dbReference type="OrthoDB" id="375095at2759"/>
<dbReference type="EMBL" id="KI635736">
    <property type="protein sequence ID" value="ETB61709.1"/>
    <property type="molecule type" value="Genomic_DNA"/>
</dbReference>
<gene>
    <name evidence="1" type="ORF">YYC_01545</name>
</gene>
<sequence length="473" mass="56656">MYLIIKRNIKCCMFLKDKRFEEINRNIYSHFVKPQIKFSSINNNINSSTQLIVKCINETYKSKNFNKIKWKCLSNDIIQNINKFSVKEILNIINILSRLYLGKNLLINIKPLIIEKLDNINSNGISKIIIAYLKANINDHIFYNKLCLKLQKDIKDISISSLISLVYNINFYSNIKNVHIYNIEKEILNHVISYLEINHVFDHIEKLTHESNSDFIKLKNKDDEQNYNDTYAHIKNESIPNKNECTVMDSQYVCTNIGNVTNEQEENKIEKKNTEQKIWIMDIKNYNFILLLYSTSNYLFNIHLEDEKILTINNNFSNYLKMCYHALNNLINKNEFKNFIKEELKPFYLFLLYKAMVNIIYIYEDKYMNEILFNHIKNKINNFILYLKKNISNLKGKTNEIIKYINILQQNLTKYSKNKKIFQNYFDNNVILIKSLLLLLQQNNQNDINKYYPWHREQIEMIQQTLRLIEKAQ</sequence>
<protein>
    <submittedName>
        <fullName evidence="1">Uncharacterized protein</fullName>
    </submittedName>
</protein>
<proteinExistence type="predicted"/>
<evidence type="ECO:0000313" key="2">
    <source>
        <dbReference type="Proteomes" id="UP000018538"/>
    </source>
</evidence>
<dbReference type="Proteomes" id="UP000018538">
    <property type="component" value="Unassembled WGS sequence"/>
</dbReference>
<keyword evidence="2" id="KW-1185">Reference proteome</keyword>
<accession>V7PQK3</accession>
<reference evidence="1 2" key="1">
    <citation type="submission" date="2013-11" db="EMBL/GenBank/DDBJ databases">
        <title>The Genome Sequence of Plasmodium yoelii 17X.</title>
        <authorList>
            <consortium name="The Broad Institute Genomics Platform"/>
            <consortium name="The Broad Institute Genome Sequencing Center for Infectious Disease"/>
            <person name="Neafsey D."/>
            <person name="Adams J."/>
            <person name="Walker B."/>
            <person name="Young S.K."/>
            <person name="Zeng Q."/>
            <person name="Gargeya S."/>
            <person name="Fitzgerald M."/>
            <person name="Haas B."/>
            <person name="Abouelleil A."/>
            <person name="Alvarado L."/>
            <person name="Chapman S.B."/>
            <person name="Gainer-Dewar J."/>
            <person name="Goldberg J."/>
            <person name="Griggs A."/>
            <person name="Gujja S."/>
            <person name="Hansen M."/>
            <person name="Howarth C."/>
            <person name="Imamovic A."/>
            <person name="Ireland A."/>
            <person name="Larimer J."/>
            <person name="McCowan C."/>
            <person name="Murphy C."/>
            <person name="Pearson M."/>
            <person name="Poon T.W."/>
            <person name="Priest M."/>
            <person name="Roberts A."/>
            <person name="Saif S."/>
            <person name="Shea T."/>
            <person name="Sykes S."/>
            <person name="Wortman J."/>
            <person name="Nusbaum C."/>
            <person name="Birren B."/>
        </authorList>
    </citation>
    <scope>NUCLEOTIDE SEQUENCE [LARGE SCALE GENOMIC DNA]</scope>
    <source>
        <strain evidence="1 2">17X</strain>
    </source>
</reference>
<evidence type="ECO:0000313" key="1">
    <source>
        <dbReference type="EMBL" id="ETB61709.1"/>
    </source>
</evidence>
<organism evidence="1 2">
    <name type="scientific">Plasmodium yoelii 17X</name>
    <dbReference type="NCBI Taxonomy" id="1323249"/>
    <lineage>
        <taxon>Eukaryota</taxon>
        <taxon>Sar</taxon>
        <taxon>Alveolata</taxon>
        <taxon>Apicomplexa</taxon>
        <taxon>Aconoidasida</taxon>
        <taxon>Haemosporida</taxon>
        <taxon>Plasmodiidae</taxon>
        <taxon>Plasmodium</taxon>
        <taxon>Plasmodium (Vinckeia)</taxon>
    </lineage>
</organism>
<dbReference type="AlphaFoldDB" id="V7PQK3"/>
<name>V7PQK3_PLAYE</name>